<keyword evidence="2" id="KW-0902">Two-component regulatory system</keyword>
<feature type="domain" description="Response regulatory" evidence="8">
    <location>
        <begin position="1"/>
        <end position="77"/>
    </location>
</feature>
<sequence>MSSSSPGLILFDIRMLVMAGIELVKRINEDGYSIPVIFINACTDISDKMRGFALKAEDYICKPYDYQELLAHAQIAERHITRSNINRNLKVRPLELLSEALQVTINGDKVITLTPTEMQVMTLLMNNADKVVERDRFFNQLWQEETNKVLDVYIARLLRKLGKAGKNIACVRHCYRLKYSLPYWLVAFIVGVYYLI</sequence>
<dbReference type="InterPro" id="IPR001789">
    <property type="entry name" value="Sig_transdc_resp-reg_receiver"/>
</dbReference>
<dbReference type="CDD" id="cd00383">
    <property type="entry name" value="trans_reg_C"/>
    <property type="match status" value="1"/>
</dbReference>
<accession>A0A8J3MX07</accession>
<feature type="domain" description="OmpR/PhoB-type" evidence="9">
    <location>
        <begin position="86"/>
        <end position="183"/>
    </location>
</feature>
<keyword evidence="1 6" id="KW-0597">Phosphoprotein</keyword>
<dbReference type="Gene3D" id="1.10.10.10">
    <property type="entry name" value="Winged helix-like DNA-binding domain superfamily/Winged helix DNA-binding domain"/>
    <property type="match status" value="1"/>
</dbReference>
<dbReference type="GO" id="GO:0000156">
    <property type="term" value="F:phosphorelay response regulator activity"/>
    <property type="evidence" value="ECO:0007669"/>
    <property type="project" value="TreeGrafter"/>
</dbReference>
<dbReference type="Pfam" id="PF00486">
    <property type="entry name" value="Trans_reg_C"/>
    <property type="match status" value="1"/>
</dbReference>
<dbReference type="PANTHER" id="PTHR48111:SF1">
    <property type="entry name" value="TWO-COMPONENT RESPONSE REGULATOR ORR33"/>
    <property type="match status" value="1"/>
</dbReference>
<evidence type="ECO:0000256" key="4">
    <source>
        <dbReference type="ARBA" id="ARBA00023125"/>
    </source>
</evidence>
<dbReference type="GO" id="GO:0005829">
    <property type="term" value="C:cytosol"/>
    <property type="evidence" value="ECO:0007669"/>
    <property type="project" value="TreeGrafter"/>
</dbReference>
<evidence type="ECO:0000256" key="7">
    <source>
        <dbReference type="PROSITE-ProRule" id="PRU01091"/>
    </source>
</evidence>
<dbReference type="SUPFAM" id="SSF52172">
    <property type="entry name" value="CheY-like"/>
    <property type="match status" value="1"/>
</dbReference>
<reference evidence="10" key="1">
    <citation type="submission" date="2020-10" db="EMBL/GenBank/DDBJ databases">
        <title>Taxonomic study of unclassified bacteria belonging to the class Ktedonobacteria.</title>
        <authorList>
            <person name="Yabe S."/>
            <person name="Wang C.M."/>
            <person name="Zheng Y."/>
            <person name="Sakai Y."/>
            <person name="Cavaletti L."/>
            <person name="Monciardini P."/>
            <person name="Donadio S."/>
        </authorList>
    </citation>
    <scope>NUCLEOTIDE SEQUENCE</scope>
    <source>
        <strain evidence="10">SOSP1-1</strain>
    </source>
</reference>
<organism evidence="10 11">
    <name type="scientific">Ktedonospora formicarum</name>
    <dbReference type="NCBI Taxonomy" id="2778364"/>
    <lineage>
        <taxon>Bacteria</taxon>
        <taxon>Bacillati</taxon>
        <taxon>Chloroflexota</taxon>
        <taxon>Ktedonobacteria</taxon>
        <taxon>Ktedonobacterales</taxon>
        <taxon>Ktedonobacteraceae</taxon>
        <taxon>Ktedonospora</taxon>
    </lineage>
</organism>
<dbReference type="InterPro" id="IPR001867">
    <property type="entry name" value="OmpR/PhoB-type_DNA-bd"/>
</dbReference>
<dbReference type="PROSITE" id="PS51755">
    <property type="entry name" value="OMPR_PHOB"/>
    <property type="match status" value="1"/>
</dbReference>
<dbReference type="RefSeq" id="WP_220198333.1">
    <property type="nucleotide sequence ID" value="NZ_BNJF01000004.1"/>
</dbReference>
<dbReference type="Proteomes" id="UP000612362">
    <property type="component" value="Unassembled WGS sequence"/>
</dbReference>
<evidence type="ECO:0000259" key="8">
    <source>
        <dbReference type="PROSITE" id="PS50110"/>
    </source>
</evidence>
<dbReference type="GO" id="GO:0000976">
    <property type="term" value="F:transcription cis-regulatory region binding"/>
    <property type="evidence" value="ECO:0007669"/>
    <property type="project" value="TreeGrafter"/>
</dbReference>
<evidence type="ECO:0000256" key="5">
    <source>
        <dbReference type="ARBA" id="ARBA00023163"/>
    </source>
</evidence>
<dbReference type="GO" id="GO:0006355">
    <property type="term" value="P:regulation of DNA-templated transcription"/>
    <property type="evidence" value="ECO:0007669"/>
    <property type="project" value="InterPro"/>
</dbReference>
<dbReference type="InterPro" id="IPR039420">
    <property type="entry name" value="WalR-like"/>
</dbReference>
<comment type="caution">
    <text evidence="10">The sequence shown here is derived from an EMBL/GenBank/DDBJ whole genome shotgun (WGS) entry which is preliminary data.</text>
</comment>
<dbReference type="GO" id="GO:0032993">
    <property type="term" value="C:protein-DNA complex"/>
    <property type="evidence" value="ECO:0007669"/>
    <property type="project" value="TreeGrafter"/>
</dbReference>
<dbReference type="InterPro" id="IPR036388">
    <property type="entry name" value="WH-like_DNA-bd_sf"/>
</dbReference>
<dbReference type="AlphaFoldDB" id="A0A8J3MX07"/>
<dbReference type="Gene3D" id="3.40.50.2300">
    <property type="match status" value="1"/>
</dbReference>
<keyword evidence="4 7" id="KW-0238">DNA-binding</keyword>
<keyword evidence="3" id="KW-0805">Transcription regulation</keyword>
<evidence type="ECO:0000256" key="2">
    <source>
        <dbReference type="ARBA" id="ARBA00023012"/>
    </source>
</evidence>
<protein>
    <submittedName>
        <fullName evidence="10">DNA-binding response regulator</fullName>
    </submittedName>
</protein>
<dbReference type="Pfam" id="PF00072">
    <property type="entry name" value="Response_reg"/>
    <property type="match status" value="1"/>
</dbReference>
<dbReference type="EMBL" id="BNJF01000004">
    <property type="protein sequence ID" value="GHO49228.1"/>
    <property type="molecule type" value="Genomic_DNA"/>
</dbReference>
<proteinExistence type="predicted"/>
<evidence type="ECO:0000256" key="1">
    <source>
        <dbReference type="ARBA" id="ARBA00022553"/>
    </source>
</evidence>
<keyword evidence="5" id="KW-0804">Transcription</keyword>
<evidence type="ECO:0000313" key="11">
    <source>
        <dbReference type="Proteomes" id="UP000612362"/>
    </source>
</evidence>
<dbReference type="InterPro" id="IPR011006">
    <property type="entry name" value="CheY-like_superfamily"/>
</dbReference>
<dbReference type="SMART" id="SM00862">
    <property type="entry name" value="Trans_reg_C"/>
    <property type="match status" value="1"/>
</dbReference>
<evidence type="ECO:0000313" key="10">
    <source>
        <dbReference type="EMBL" id="GHO49228.1"/>
    </source>
</evidence>
<feature type="DNA-binding region" description="OmpR/PhoB-type" evidence="7">
    <location>
        <begin position="86"/>
        <end position="183"/>
    </location>
</feature>
<evidence type="ECO:0000256" key="3">
    <source>
        <dbReference type="ARBA" id="ARBA00023015"/>
    </source>
</evidence>
<gene>
    <name evidence="10" type="ORF">KSX_73910</name>
</gene>
<keyword evidence="11" id="KW-1185">Reference proteome</keyword>
<evidence type="ECO:0000256" key="6">
    <source>
        <dbReference type="PROSITE-ProRule" id="PRU00169"/>
    </source>
</evidence>
<evidence type="ECO:0000259" key="9">
    <source>
        <dbReference type="PROSITE" id="PS51755"/>
    </source>
</evidence>
<feature type="modified residue" description="4-aspartylphosphate" evidence="6">
    <location>
        <position position="12"/>
    </location>
</feature>
<dbReference type="PROSITE" id="PS50110">
    <property type="entry name" value="RESPONSE_REGULATORY"/>
    <property type="match status" value="1"/>
</dbReference>
<name>A0A8J3MX07_9CHLR</name>
<dbReference type="PANTHER" id="PTHR48111">
    <property type="entry name" value="REGULATOR OF RPOS"/>
    <property type="match status" value="1"/>
</dbReference>